<dbReference type="PANTHER" id="PTHR24109">
    <property type="entry name" value="LEUCINE-RICH REPEAT-CONTAINING PROTEIN 31"/>
    <property type="match status" value="1"/>
</dbReference>
<protein>
    <recommendedName>
        <fullName evidence="4">Leucine-rich repeat-containing protein 31</fullName>
    </recommendedName>
</protein>
<dbReference type="InterPro" id="IPR042419">
    <property type="entry name" value="LRC31"/>
</dbReference>
<dbReference type="RefSeq" id="XP_028813233.1">
    <property type="nucleotide sequence ID" value="XM_028957400.1"/>
</dbReference>
<dbReference type="AlphaFoldDB" id="A0AAY4F0H4"/>
<reference evidence="2 3" key="1">
    <citation type="submission" date="2020-06" db="EMBL/GenBank/DDBJ databases">
        <authorList>
            <consortium name="Wellcome Sanger Institute Data Sharing"/>
        </authorList>
    </citation>
    <scope>NUCLEOTIDE SEQUENCE [LARGE SCALE GENOMIC DNA]</scope>
</reference>
<evidence type="ECO:0000313" key="3">
    <source>
        <dbReference type="Proteomes" id="UP000694580"/>
    </source>
</evidence>
<dbReference type="Pfam" id="PF13516">
    <property type="entry name" value="LRR_6"/>
    <property type="match status" value="3"/>
</dbReference>
<dbReference type="SMART" id="SM00368">
    <property type="entry name" value="LRR_RI"/>
    <property type="match status" value="8"/>
</dbReference>
<accession>A0AAY4F0H4</accession>
<evidence type="ECO:0008006" key="4">
    <source>
        <dbReference type="Google" id="ProtNLM"/>
    </source>
</evidence>
<dbReference type="SMART" id="SM00367">
    <property type="entry name" value="LRR_CC"/>
    <property type="match status" value="7"/>
</dbReference>
<dbReference type="SUPFAM" id="SSF52047">
    <property type="entry name" value="RNI-like"/>
    <property type="match status" value="2"/>
</dbReference>
<dbReference type="Ensembl" id="ENSDCDT00010073901.1">
    <property type="protein sequence ID" value="ENSDCDP00010063096.1"/>
    <property type="gene ID" value="ENSDCDG00010034473.1"/>
</dbReference>
<feature type="compositionally biased region" description="Basic and acidic residues" evidence="1">
    <location>
        <begin position="1"/>
        <end position="18"/>
    </location>
</feature>
<evidence type="ECO:0000256" key="1">
    <source>
        <dbReference type="SAM" id="MobiDB-lite"/>
    </source>
</evidence>
<dbReference type="InterPro" id="IPR001611">
    <property type="entry name" value="Leu-rich_rpt"/>
</dbReference>
<keyword evidence="3" id="KW-1185">Reference proteome</keyword>
<gene>
    <name evidence="2" type="primary">LRRC31</name>
</gene>
<dbReference type="Gene3D" id="3.80.10.10">
    <property type="entry name" value="Ribonuclease Inhibitor"/>
    <property type="match status" value="2"/>
</dbReference>
<dbReference type="Pfam" id="PF00560">
    <property type="entry name" value="LRR_1"/>
    <property type="match status" value="1"/>
</dbReference>
<evidence type="ECO:0000313" key="2">
    <source>
        <dbReference type="Ensembl" id="ENSDCDP00010063096.1"/>
    </source>
</evidence>
<dbReference type="PANTHER" id="PTHR24109:SF3">
    <property type="entry name" value="LEUCINE-RICH REPEAT-CONTAINING PROTEIN 31"/>
    <property type="match status" value="1"/>
</dbReference>
<dbReference type="GeneID" id="114766555"/>
<reference evidence="2" key="3">
    <citation type="submission" date="2025-09" db="UniProtKB">
        <authorList>
            <consortium name="Ensembl"/>
        </authorList>
    </citation>
    <scope>IDENTIFICATION</scope>
</reference>
<name>A0AAY4F0H4_9TELE</name>
<sequence>MEPTESQKGRDGSQKRSPLDLIMNQIRRKTSFTERRQKPSVGRLFRTSENSDRRNGGVPEVKEQDAFEKENSEPGTEGTDAVDGETGSVVGWGRVKQFIQKLGKKPDSQSLSLSHCDLTATDVVELATLLPFLTHLEVIDLSWNDLVGGSLKAFTFQMQHVEKLKILRLCGCRLTAQDLAALGDALDLVPLLEVLDLSWNAGAGGGSLQSLTREFQFGSTLRELHLVDCQLTNLDIKALGQALHKLPSLEVLDLSCNRLLSSGLGDLCPFMNATPGLTELHLHMCGLQQDCLSIIGEALKFLPGLQFLDLSGNKATGGGFSEMTMHLAQLTHLRSLALHSCRLTEDDIKALAQVVPSLVELNELDVSGNRKIGDAVQSLFAVLPFLKMRKLPLNGCCLSTGACLALGLAMPSLSQLESINMSWNKCLGGNLKVLLGSLPPACKLQELRLSSCGLTTEDILYLASTSRRGALSALKQLELSYNGGVGDSGWSGLFGEATGLKGLEVLDISVRPSSPSPSMSWLPALLAALPDLPSLKGVFLEHWELNPEERARTQNLFSKRNITVKM</sequence>
<feature type="compositionally biased region" description="Basic and acidic residues" evidence="1">
    <location>
        <begin position="49"/>
        <end position="72"/>
    </location>
</feature>
<reference evidence="2" key="2">
    <citation type="submission" date="2025-08" db="UniProtKB">
        <authorList>
            <consortium name="Ensembl"/>
        </authorList>
    </citation>
    <scope>IDENTIFICATION</scope>
</reference>
<organism evidence="2 3">
    <name type="scientific">Denticeps clupeoides</name>
    <name type="common">denticle herring</name>
    <dbReference type="NCBI Taxonomy" id="299321"/>
    <lineage>
        <taxon>Eukaryota</taxon>
        <taxon>Metazoa</taxon>
        <taxon>Chordata</taxon>
        <taxon>Craniata</taxon>
        <taxon>Vertebrata</taxon>
        <taxon>Euteleostomi</taxon>
        <taxon>Actinopterygii</taxon>
        <taxon>Neopterygii</taxon>
        <taxon>Teleostei</taxon>
        <taxon>Clupei</taxon>
        <taxon>Clupeiformes</taxon>
        <taxon>Denticipitoidei</taxon>
        <taxon>Denticipitidae</taxon>
        <taxon>Denticeps</taxon>
    </lineage>
</organism>
<proteinExistence type="predicted"/>
<dbReference type="Proteomes" id="UP000694580">
    <property type="component" value="Chromosome 2"/>
</dbReference>
<dbReference type="InterPro" id="IPR032675">
    <property type="entry name" value="LRR_dom_sf"/>
</dbReference>
<feature type="region of interest" description="Disordered" evidence="1">
    <location>
        <begin position="1"/>
        <end position="86"/>
    </location>
</feature>
<dbReference type="InterPro" id="IPR006553">
    <property type="entry name" value="Leu-rich_rpt_Cys-con_subtyp"/>
</dbReference>
<dbReference type="PROSITE" id="PS51450">
    <property type="entry name" value="LRR"/>
    <property type="match status" value="1"/>
</dbReference>
<dbReference type="GeneTree" id="ENSGT00730000111293"/>